<feature type="region of interest" description="Disordered" evidence="1">
    <location>
        <begin position="30"/>
        <end position="75"/>
    </location>
</feature>
<dbReference type="EMBL" id="JBGBPQ010000030">
    <property type="protein sequence ID" value="KAL1496186.1"/>
    <property type="molecule type" value="Genomic_DNA"/>
</dbReference>
<organism evidence="2 3">
    <name type="scientific">Prymnesium parvum</name>
    <name type="common">Toxic golden alga</name>
    <dbReference type="NCBI Taxonomy" id="97485"/>
    <lineage>
        <taxon>Eukaryota</taxon>
        <taxon>Haptista</taxon>
        <taxon>Haptophyta</taxon>
        <taxon>Prymnesiophyceae</taxon>
        <taxon>Prymnesiales</taxon>
        <taxon>Prymnesiaceae</taxon>
        <taxon>Prymnesium</taxon>
    </lineage>
</organism>
<accession>A0AB34IBR8</accession>
<name>A0AB34IBR8_PRYPA</name>
<dbReference type="AlphaFoldDB" id="A0AB34IBR8"/>
<evidence type="ECO:0000313" key="2">
    <source>
        <dbReference type="EMBL" id="KAL1496186.1"/>
    </source>
</evidence>
<gene>
    <name evidence="2" type="ORF">AB1Y20_014802</name>
</gene>
<dbReference type="Proteomes" id="UP001515480">
    <property type="component" value="Unassembled WGS sequence"/>
</dbReference>
<comment type="caution">
    <text evidence="2">The sequence shown here is derived from an EMBL/GenBank/DDBJ whole genome shotgun (WGS) entry which is preliminary data.</text>
</comment>
<keyword evidence="3" id="KW-1185">Reference proteome</keyword>
<protein>
    <submittedName>
        <fullName evidence="2">Uncharacterized protein</fullName>
    </submittedName>
</protein>
<reference evidence="2 3" key="1">
    <citation type="journal article" date="2024" name="Science">
        <title>Giant polyketide synthase enzymes in the biosynthesis of giant marine polyether toxins.</title>
        <authorList>
            <person name="Fallon T.R."/>
            <person name="Shende V.V."/>
            <person name="Wierzbicki I.H."/>
            <person name="Pendleton A.L."/>
            <person name="Watervoot N.F."/>
            <person name="Auber R.P."/>
            <person name="Gonzalez D.J."/>
            <person name="Wisecaver J.H."/>
            <person name="Moore B.S."/>
        </authorList>
    </citation>
    <scope>NUCLEOTIDE SEQUENCE [LARGE SCALE GENOMIC DNA]</scope>
    <source>
        <strain evidence="2 3">12B1</strain>
    </source>
</reference>
<feature type="compositionally biased region" description="Polar residues" evidence="1">
    <location>
        <begin position="36"/>
        <end position="48"/>
    </location>
</feature>
<evidence type="ECO:0000256" key="1">
    <source>
        <dbReference type="SAM" id="MobiDB-lite"/>
    </source>
</evidence>
<sequence>MPRLPGLRQAWSQRLVEAADAAETRHTLQVDDDAVTPSSAQPESTTAPTAHATCARKRRCPSSAPSPPTRRRSHQPYLYGRCCSPQTDPPGWELALYALILLGVDVPGAGESTDDQLVMRLVFPEKELGLCGARISSGRQAAAECLGLLIQTLRHLAVSHAAVLEQHKTLLTSDNRK</sequence>
<proteinExistence type="predicted"/>
<evidence type="ECO:0000313" key="3">
    <source>
        <dbReference type="Proteomes" id="UP001515480"/>
    </source>
</evidence>